<dbReference type="CDD" id="cd07938">
    <property type="entry name" value="DRE_TIM_HMGL"/>
    <property type="match status" value="1"/>
</dbReference>
<dbReference type="GO" id="GO:0004419">
    <property type="term" value="F:hydroxymethylglutaryl-CoA lyase activity"/>
    <property type="evidence" value="ECO:0007669"/>
    <property type="project" value="TreeGrafter"/>
</dbReference>
<comment type="similarity">
    <text evidence="1">Belongs to the HMG-CoA lyase family.</text>
</comment>
<dbReference type="PANTHER" id="PTHR42738:SF7">
    <property type="entry name" value="HYDROXYMETHYLGLUTARYL-COA LYASE"/>
    <property type="match status" value="1"/>
</dbReference>
<dbReference type="GO" id="GO:0016740">
    <property type="term" value="F:transferase activity"/>
    <property type="evidence" value="ECO:0007669"/>
    <property type="project" value="UniProtKB-KW"/>
</dbReference>
<organism evidence="5 6">
    <name type="scientific">Chloroflexus aggregans (strain MD-66 / DSM 9485)</name>
    <dbReference type="NCBI Taxonomy" id="326427"/>
    <lineage>
        <taxon>Bacteria</taxon>
        <taxon>Bacillati</taxon>
        <taxon>Chloroflexota</taxon>
        <taxon>Chloroflexia</taxon>
        <taxon>Chloroflexales</taxon>
        <taxon>Chloroflexineae</taxon>
        <taxon>Chloroflexaceae</taxon>
        <taxon>Chloroflexus</taxon>
    </lineage>
</organism>
<dbReference type="NCBIfam" id="NF004283">
    <property type="entry name" value="PRK05692.1"/>
    <property type="match status" value="1"/>
</dbReference>
<accession>B8G8E9</accession>
<evidence type="ECO:0000256" key="2">
    <source>
        <dbReference type="ARBA" id="ARBA00022723"/>
    </source>
</evidence>
<dbReference type="PROSITE" id="PS50991">
    <property type="entry name" value="PYR_CT"/>
    <property type="match status" value="1"/>
</dbReference>
<dbReference type="HOGENOM" id="CLU_022138_3_2_0"/>
<dbReference type="GO" id="GO:0046951">
    <property type="term" value="P:ketone body biosynthetic process"/>
    <property type="evidence" value="ECO:0007669"/>
    <property type="project" value="TreeGrafter"/>
</dbReference>
<protein>
    <submittedName>
        <fullName evidence="5">Pyruvate carboxyltransferase</fullName>
    </submittedName>
</protein>
<dbReference type="Proteomes" id="UP000002508">
    <property type="component" value="Chromosome"/>
</dbReference>
<dbReference type="GO" id="GO:0046872">
    <property type="term" value="F:metal ion binding"/>
    <property type="evidence" value="ECO:0007669"/>
    <property type="project" value="UniProtKB-KW"/>
</dbReference>
<dbReference type="SUPFAM" id="SSF51569">
    <property type="entry name" value="Aldolase"/>
    <property type="match status" value="1"/>
</dbReference>
<dbReference type="OrthoDB" id="9784013at2"/>
<dbReference type="RefSeq" id="WP_012616575.1">
    <property type="nucleotide sequence ID" value="NC_011831.1"/>
</dbReference>
<feature type="domain" description="Pyruvate carboxyltransferase" evidence="4">
    <location>
        <begin position="13"/>
        <end position="280"/>
    </location>
</feature>
<keyword evidence="2" id="KW-0479">Metal-binding</keyword>
<keyword evidence="5" id="KW-0670">Pyruvate</keyword>
<proteinExistence type="inferred from homology"/>
<evidence type="ECO:0000313" key="5">
    <source>
        <dbReference type="EMBL" id="ACL24211.1"/>
    </source>
</evidence>
<dbReference type="InterPro" id="IPR043594">
    <property type="entry name" value="HMGL"/>
</dbReference>
<dbReference type="Gene3D" id="3.20.20.70">
    <property type="entry name" value="Aldolase class I"/>
    <property type="match status" value="1"/>
</dbReference>
<sequence length="315" mass="33527">MTVMESAPLPTFVHIREVGPRDGLQNEPVILSTAQKVKLIDMLSATGLQAIEVGAFVRPQQVPQMADTEAVFAGIKRHPGITYSAIAPNVIGARRALAAGADVVQVFLSASESHNRSNVNMSIEQSLTQVAEMAALVHGAGKPFDAVVSVAFGCPFEGDVPVERVLDICQRLLDVGAEQLTLGDTTGMAHPLLVQEVVRAFRARFPRQPLRLHLHSARGAGLANLLAGLQMGVDLFDSSIGGIGGCPFAPGAPGNLCTEDVVHLLHEMGIKTGLNLPALMNTARELERMLGHEVPGQTIKAGICKHLRDRESSPR</sequence>
<evidence type="ECO:0000259" key="4">
    <source>
        <dbReference type="PROSITE" id="PS50991"/>
    </source>
</evidence>
<keyword evidence="6" id="KW-1185">Reference proteome</keyword>
<evidence type="ECO:0000256" key="1">
    <source>
        <dbReference type="ARBA" id="ARBA00009405"/>
    </source>
</evidence>
<dbReference type="EMBL" id="CP001337">
    <property type="protein sequence ID" value="ACL24211.1"/>
    <property type="molecule type" value="Genomic_DNA"/>
</dbReference>
<dbReference type="eggNOG" id="COG0119">
    <property type="taxonomic scope" value="Bacteria"/>
</dbReference>
<dbReference type="KEGG" id="cag:Cagg_1303"/>
<name>B8G8E9_CHLAD</name>
<reference evidence="5" key="1">
    <citation type="submission" date="2008-12" db="EMBL/GenBank/DDBJ databases">
        <title>Complete sequence of Chloroflexus aggregans DSM 9485.</title>
        <authorList>
            <consortium name="US DOE Joint Genome Institute"/>
            <person name="Lucas S."/>
            <person name="Copeland A."/>
            <person name="Lapidus A."/>
            <person name="Glavina del Rio T."/>
            <person name="Dalin E."/>
            <person name="Tice H."/>
            <person name="Pitluck S."/>
            <person name="Foster B."/>
            <person name="Larimer F."/>
            <person name="Land M."/>
            <person name="Hauser L."/>
            <person name="Kyrpides N."/>
            <person name="Mikhailova N."/>
            <person name="Bryant D."/>
            <person name="Richardson P."/>
        </authorList>
    </citation>
    <scope>NUCLEOTIDE SEQUENCE</scope>
    <source>
        <strain evidence="5">DSM 9485</strain>
    </source>
</reference>
<dbReference type="FunFam" id="3.20.20.70:FF:000071">
    <property type="entry name" value="Hydroxymethylglutaryl-CoA lyase"/>
    <property type="match status" value="1"/>
</dbReference>
<dbReference type="InterPro" id="IPR000891">
    <property type="entry name" value="PYR_CT"/>
</dbReference>
<dbReference type="STRING" id="326427.Cagg_1303"/>
<evidence type="ECO:0000313" key="6">
    <source>
        <dbReference type="Proteomes" id="UP000002508"/>
    </source>
</evidence>
<keyword evidence="3" id="KW-0456">Lyase</keyword>
<dbReference type="PANTHER" id="PTHR42738">
    <property type="entry name" value="HYDROXYMETHYLGLUTARYL-COA LYASE"/>
    <property type="match status" value="1"/>
</dbReference>
<evidence type="ECO:0000256" key="3">
    <source>
        <dbReference type="ARBA" id="ARBA00023239"/>
    </source>
</evidence>
<dbReference type="AlphaFoldDB" id="B8G8E9"/>
<dbReference type="Pfam" id="PF00682">
    <property type="entry name" value="HMGL-like"/>
    <property type="match status" value="1"/>
</dbReference>
<dbReference type="InterPro" id="IPR013785">
    <property type="entry name" value="Aldolase_TIM"/>
</dbReference>
<gene>
    <name evidence="5" type="ordered locus">Cagg_1303</name>
</gene>
<dbReference type="GO" id="GO:0006552">
    <property type="term" value="P:L-leucine catabolic process"/>
    <property type="evidence" value="ECO:0007669"/>
    <property type="project" value="TreeGrafter"/>
</dbReference>